<dbReference type="AlphaFoldDB" id="A0AAE3B758"/>
<dbReference type="Gene3D" id="3.10.350.10">
    <property type="entry name" value="LysM domain"/>
    <property type="match status" value="1"/>
</dbReference>
<feature type="domain" description="LysM" evidence="2">
    <location>
        <begin position="239"/>
        <end position="288"/>
    </location>
</feature>
<keyword evidence="1" id="KW-1133">Transmembrane helix</keyword>
<evidence type="ECO:0000313" key="3">
    <source>
        <dbReference type="EMBL" id="MBM1714151.1"/>
    </source>
</evidence>
<name>A0AAE3B758_9RHOB</name>
<dbReference type="PROSITE" id="PS51782">
    <property type="entry name" value="LYSM"/>
    <property type="match status" value="1"/>
</dbReference>
<keyword evidence="1" id="KW-0812">Transmembrane</keyword>
<sequence length="290" mass="30996">MDKPADPLTPHVTFDNYVIPQSVQRETKTQNPTPSQTQPGLPVSGMMWAVSAIALLTFVLGVMGTLKFAKTPTEGMTAVTRQQGPDLMSTVAAQGGDAAPVAFLLTQDGIEEARAAARTVMDAGALQELRAAVLAGAYSITKQDQDGPRRLVLNAPAAEALRKETGDVLRDAIRNDTIALPASLNTAKGAADVDMVLFDLIQSSLMDDGSIKGTKAAHDMNRRVFAASDAKTHIANGERVYIVQGGDSLAYLALQFYGHPNQYHRITKANQKLLRAGDGFRTGQQLIIPE</sequence>
<dbReference type="CDD" id="cd00118">
    <property type="entry name" value="LysM"/>
    <property type="match status" value="1"/>
</dbReference>
<dbReference type="EMBL" id="JAFBRM010000002">
    <property type="protein sequence ID" value="MBM1714151.1"/>
    <property type="molecule type" value="Genomic_DNA"/>
</dbReference>
<evidence type="ECO:0000256" key="1">
    <source>
        <dbReference type="SAM" id="Phobius"/>
    </source>
</evidence>
<dbReference type="InterPro" id="IPR018392">
    <property type="entry name" value="LysM"/>
</dbReference>
<dbReference type="Proteomes" id="UP000732193">
    <property type="component" value="Unassembled WGS sequence"/>
</dbReference>
<keyword evidence="1" id="KW-0472">Membrane</keyword>
<dbReference type="RefSeq" id="WP_203242332.1">
    <property type="nucleotide sequence ID" value="NZ_JAFBRH010000002.1"/>
</dbReference>
<organism evidence="3 4">
    <name type="scientific">Sulfitobacter geojensis</name>
    <dbReference type="NCBI Taxonomy" id="1342299"/>
    <lineage>
        <taxon>Bacteria</taxon>
        <taxon>Pseudomonadati</taxon>
        <taxon>Pseudomonadota</taxon>
        <taxon>Alphaproteobacteria</taxon>
        <taxon>Rhodobacterales</taxon>
        <taxon>Roseobacteraceae</taxon>
        <taxon>Sulfitobacter</taxon>
    </lineage>
</organism>
<gene>
    <name evidence="3" type="ORF">JQV55_11285</name>
</gene>
<evidence type="ECO:0000313" key="4">
    <source>
        <dbReference type="Proteomes" id="UP000732193"/>
    </source>
</evidence>
<dbReference type="InterPro" id="IPR036779">
    <property type="entry name" value="LysM_dom_sf"/>
</dbReference>
<keyword evidence="4" id="KW-1185">Reference proteome</keyword>
<comment type="caution">
    <text evidence="3">The sequence shown here is derived from an EMBL/GenBank/DDBJ whole genome shotgun (WGS) entry which is preliminary data.</text>
</comment>
<evidence type="ECO:0000259" key="2">
    <source>
        <dbReference type="PROSITE" id="PS51782"/>
    </source>
</evidence>
<feature type="transmembrane region" description="Helical" evidence="1">
    <location>
        <begin position="46"/>
        <end position="66"/>
    </location>
</feature>
<accession>A0AAE3B758</accession>
<proteinExistence type="predicted"/>
<reference evidence="3 4" key="1">
    <citation type="submission" date="2021-01" db="EMBL/GenBank/DDBJ databases">
        <title>Diatom-associated Roseobacters Show Island Model of Population Structure.</title>
        <authorList>
            <person name="Qu L."/>
            <person name="Feng X."/>
            <person name="Chen Y."/>
            <person name="Li L."/>
            <person name="Wang X."/>
            <person name="Hu Z."/>
            <person name="Wang H."/>
            <person name="Luo H."/>
        </authorList>
    </citation>
    <scope>NUCLEOTIDE SEQUENCE [LARGE SCALE GENOMIC DNA]</scope>
    <source>
        <strain evidence="3 4">TR60-84</strain>
    </source>
</reference>
<protein>
    <recommendedName>
        <fullName evidence="2">LysM domain-containing protein</fullName>
    </recommendedName>
</protein>